<evidence type="ECO:0000256" key="2">
    <source>
        <dbReference type="ARBA" id="ARBA00038209"/>
    </source>
</evidence>
<gene>
    <name evidence="7" type="ORF">FC69_GL000531</name>
</gene>
<organism evidence="7 8">
    <name type="scientific">Latilactobacillus fuchuensis DSM 14340 = JCM 11249</name>
    <dbReference type="NCBI Taxonomy" id="1423747"/>
    <lineage>
        <taxon>Bacteria</taxon>
        <taxon>Bacillati</taxon>
        <taxon>Bacillota</taxon>
        <taxon>Bacilli</taxon>
        <taxon>Lactobacillales</taxon>
        <taxon>Lactobacillaceae</taxon>
        <taxon>Latilactobacillus</taxon>
    </lineage>
</organism>
<comment type="caution">
    <text evidence="7">The sequence shown here is derived from an EMBL/GenBank/DDBJ whole genome shotgun (WGS) entry which is preliminary data.</text>
</comment>
<dbReference type="EMBL" id="AZEX01000013">
    <property type="protein sequence ID" value="KRL61678.1"/>
    <property type="molecule type" value="Genomic_DNA"/>
</dbReference>
<evidence type="ECO:0000256" key="5">
    <source>
        <dbReference type="RuleBase" id="RU003513"/>
    </source>
</evidence>
<dbReference type="OrthoDB" id="9803238at2"/>
<dbReference type="InterPro" id="IPR003331">
    <property type="entry name" value="UDP_GlcNAc_Epimerase_2_dom"/>
</dbReference>
<dbReference type="Pfam" id="PF02350">
    <property type="entry name" value="Epimerase_2"/>
    <property type="match status" value="1"/>
</dbReference>
<evidence type="ECO:0000256" key="1">
    <source>
        <dbReference type="ARBA" id="ARBA00023235"/>
    </source>
</evidence>
<keyword evidence="1 5" id="KW-0413">Isomerase</keyword>
<protein>
    <recommendedName>
        <fullName evidence="3">UDP-N-acetylglucosamine 2-epimerase (non-hydrolyzing)</fullName>
        <ecNumber evidence="3">5.1.3.14</ecNumber>
    </recommendedName>
    <alternativeName>
        <fullName evidence="4">UDP-GlcNAc-2-epimerase</fullName>
    </alternativeName>
</protein>
<proteinExistence type="inferred from homology"/>
<dbReference type="RefSeq" id="WP_025083751.1">
    <property type="nucleotide sequence ID" value="NZ_AZEX01000013.1"/>
</dbReference>
<dbReference type="PATRIC" id="fig|1423747.3.peg.541"/>
<feature type="domain" description="UDP-N-acetylglucosamine 2-epimerase" evidence="6">
    <location>
        <begin position="24"/>
        <end position="364"/>
    </location>
</feature>
<evidence type="ECO:0000256" key="3">
    <source>
        <dbReference type="ARBA" id="ARBA00038858"/>
    </source>
</evidence>
<dbReference type="CDD" id="cd03786">
    <property type="entry name" value="GTB_UDP-GlcNAc_2-Epimerase"/>
    <property type="match status" value="1"/>
</dbReference>
<accession>A0A0R1RZA4</accession>
<evidence type="ECO:0000259" key="6">
    <source>
        <dbReference type="Pfam" id="PF02350"/>
    </source>
</evidence>
<evidence type="ECO:0000313" key="8">
    <source>
        <dbReference type="Proteomes" id="UP000051264"/>
    </source>
</evidence>
<dbReference type="STRING" id="1423747.FC69_GL000531"/>
<sequence length="374" mass="42165">MAALKVMTIFGTRPEAIKMAPIIKALEKDQRFESIVVVTAQHRQMLDAVLELFAIKPDVDLNIMRPKQTLTTITTTVLSQLDQVICRKKPDIILVHGDTTTTLAASLAAYYHQIKLGHVEAGLRTWQKYSPFPEEMNRQLVDVLADIYFVPTKTSQQNLLQEHHTDAQIYVTGNTVIDALKTTVDQTATLPFLKGVTERQRLILLTMHRRENQGLTMRRIFKMIRQIIDRHPDTVLIYPVHLNPAIQSMAQEELGNHERIQLIKPLEVDEFHNLMARCYLIMTDSGGVQEEAPALGVPVLVLRETTERPEGVAAGTLRLVGTQPVAIEQVVDELLTNQVRYQEMAHAQNPYGDGRAAERILTIMAREFGLADIG</sequence>
<dbReference type="Gene3D" id="3.40.50.2000">
    <property type="entry name" value="Glycogen Phosphorylase B"/>
    <property type="match status" value="2"/>
</dbReference>
<evidence type="ECO:0000256" key="4">
    <source>
        <dbReference type="ARBA" id="ARBA00079400"/>
    </source>
</evidence>
<dbReference type="NCBIfam" id="TIGR00236">
    <property type="entry name" value="wecB"/>
    <property type="match status" value="1"/>
</dbReference>
<reference evidence="7 8" key="1">
    <citation type="journal article" date="2015" name="Genome Announc.">
        <title>Expanding the biotechnology potential of lactobacilli through comparative genomics of 213 strains and associated genera.</title>
        <authorList>
            <person name="Sun Z."/>
            <person name="Harris H.M."/>
            <person name="McCann A."/>
            <person name="Guo C."/>
            <person name="Argimon S."/>
            <person name="Zhang W."/>
            <person name="Yang X."/>
            <person name="Jeffery I.B."/>
            <person name="Cooney J.C."/>
            <person name="Kagawa T.F."/>
            <person name="Liu W."/>
            <person name="Song Y."/>
            <person name="Salvetti E."/>
            <person name="Wrobel A."/>
            <person name="Rasinkangas P."/>
            <person name="Parkhill J."/>
            <person name="Rea M.C."/>
            <person name="O'Sullivan O."/>
            <person name="Ritari J."/>
            <person name="Douillard F.P."/>
            <person name="Paul Ross R."/>
            <person name="Yang R."/>
            <person name="Briner A.E."/>
            <person name="Felis G.E."/>
            <person name="de Vos W.M."/>
            <person name="Barrangou R."/>
            <person name="Klaenhammer T.R."/>
            <person name="Caufield P.W."/>
            <person name="Cui Y."/>
            <person name="Zhang H."/>
            <person name="O'Toole P.W."/>
        </authorList>
    </citation>
    <scope>NUCLEOTIDE SEQUENCE [LARGE SCALE GENOMIC DNA]</scope>
    <source>
        <strain evidence="7 8">DSM 14340</strain>
    </source>
</reference>
<dbReference type="eggNOG" id="COG0381">
    <property type="taxonomic scope" value="Bacteria"/>
</dbReference>
<name>A0A0R1RZA4_9LACO</name>
<dbReference type="PANTHER" id="PTHR43174">
    <property type="entry name" value="UDP-N-ACETYLGLUCOSAMINE 2-EPIMERASE"/>
    <property type="match status" value="1"/>
</dbReference>
<dbReference type="GO" id="GO:0008761">
    <property type="term" value="F:UDP-N-acetylglucosamine 2-epimerase activity"/>
    <property type="evidence" value="ECO:0007669"/>
    <property type="project" value="UniProtKB-EC"/>
</dbReference>
<dbReference type="PANTHER" id="PTHR43174:SF2">
    <property type="entry name" value="UDP-N-ACETYLGLUCOSAMINE 2-EPIMERASE"/>
    <property type="match status" value="1"/>
</dbReference>
<dbReference type="EC" id="5.1.3.14" evidence="3"/>
<dbReference type="InterPro" id="IPR029767">
    <property type="entry name" value="WecB-like"/>
</dbReference>
<dbReference type="FunFam" id="3.40.50.2000:FF:000043">
    <property type="entry name" value="UDP-N-acetylglucosamine 2-epimerase"/>
    <property type="match status" value="1"/>
</dbReference>
<dbReference type="AlphaFoldDB" id="A0A0R1RZA4"/>
<evidence type="ECO:0000313" key="7">
    <source>
        <dbReference type="EMBL" id="KRL61678.1"/>
    </source>
</evidence>
<dbReference type="SUPFAM" id="SSF53756">
    <property type="entry name" value="UDP-Glycosyltransferase/glycogen phosphorylase"/>
    <property type="match status" value="1"/>
</dbReference>
<comment type="similarity">
    <text evidence="2 5">Belongs to the UDP-N-acetylglucosamine 2-epimerase family.</text>
</comment>
<dbReference type="Proteomes" id="UP000051264">
    <property type="component" value="Unassembled WGS sequence"/>
</dbReference>